<reference evidence="5" key="1">
    <citation type="journal article" date="2013" name="Genome Announc.">
        <title>Draft genome sequence of the ascomycete Phaeoacremonium aleophilum strain UCR-PA7, a causal agent of the esca disease complex in grapevines.</title>
        <authorList>
            <person name="Blanco-Ulate B."/>
            <person name="Rolshausen P."/>
            <person name="Cantu D."/>
        </authorList>
    </citation>
    <scope>NUCLEOTIDE SEQUENCE [LARGE SCALE GENOMIC DNA]</scope>
    <source>
        <strain evidence="5">UCR-PA7</strain>
    </source>
</reference>
<dbReference type="PANTHER" id="PTHR12891">
    <property type="entry name" value="DNA REPAIR/TRANSCRIPTION PROTEIN MET18/MMS19"/>
    <property type="match status" value="1"/>
</dbReference>
<dbReference type="Proteomes" id="UP000014074">
    <property type="component" value="Unassembled WGS sequence"/>
</dbReference>
<comment type="similarity">
    <text evidence="1">Belongs to the MET18/MMS19 family.</text>
</comment>
<gene>
    <name evidence="4" type="ORF">UCRPA7_6698</name>
</gene>
<dbReference type="EMBL" id="KB933260">
    <property type="protein sequence ID" value="EON97781.1"/>
    <property type="molecule type" value="Genomic_DNA"/>
</dbReference>
<dbReference type="GO" id="GO:0006281">
    <property type="term" value="P:DNA repair"/>
    <property type="evidence" value="ECO:0007669"/>
    <property type="project" value="UniProtKB-UniRule"/>
</dbReference>
<dbReference type="PANTHER" id="PTHR12891:SF0">
    <property type="entry name" value="MMS19 NUCLEOTIDE EXCISION REPAIR PROTEIN HOMOLOG"/>
    <property type="match status" value="1"/>
</dbReference>
<protein>
    <recommendedName>
        <fullName evidence="1">MMS19 nucleotide excision repair protein</fullName>
    </recommendedName>
</protein>
<comment type="subcellular location">
    <subcellularLocation>
        <location evidence="1">Nucleus</location>
    </subcellularLocation>
</comment>
<keyword evidence="5" id="KW-1185">Reference proteome</keyword>
<evidence type="ECO:0000259" key="3">
    <source>
        <dbReference type="Pfam" id="PF14500"/>
    </source>
</evidence>
<dbReference type="GeneID" id="19327381"/>
<dbReference type="GO" id="GO:0051604">
    <property type="term" value="P:protein maturation"/>
    <property type="evidence" value="ECO:0007669"/>
    <property type="project" value="UniProtKB-UniRule"/>
</dbReference>
<accession>R8BEQ3</accession>
<dbReference type="Pfam" id="PF14500">
    <property type="entry name" value="MMS19_N"/>
    <property type="match status" value="1"/>
</dbReference>
<dbReference type="AlphaFoldDB" id="R8BEQ3"/>
<keyword evidence="1" id="KW-0234">DNA repair</keyword>
<evidence type="ECO:0000313" key="5">
    <source>
        <dbReference type="Proteomes" id="UP000014074"/>
    </source>
</evidence>
<dbReference type="SUPFAM" id="SSF48371">
    <property type="entry name" value="ARM repeat"/>
    <property type="match status" value="1"/>
</dbReference>
<evidence type="ECO:0000313" key="4">
    <source>
        <dbReference type="EMBL" id="EON97781.1"/>
    </source>
</evidence>
<dbReference type="GO" id="GO:0005634">
    <property type="term" value="C:nucleus"/>
    <property type="evidence" value="ECO:0007669"/>
    <property type="project" value="UniProtKB-SubCell"/>
</dbReference>
<dbReference type="RefSeq" id="XP_007917426.1">
    <property type="nucleotide sequence ID" value="XM_007919235.1"/>
</dbReference>
<dbReference type="HOGENOM" id="CLU_714074_0_0_1"/>
<keyword evidence="1" id="KW-0539">Nucleus</keyword>
<name>R8BEQ3_PHAM7</name>
<dbReference type="InterPro" id="IPR016024">
    <property type="entry name" value="ARM-type_fold"/>
</dbReference>
<dbReference type="KEGG" id="tmn:UCRPA7_6698"/>
<keyword evidence="1" id="KW-0227">DNA damage</keyword>
<dbReference type="InterPro" id="IPR029240">
    <property type="entry name" value="MMS19_N"/>
</dbReference>
<feature type="region of interest" description="Disordered" evidence="2">
    <location>
        <begin position="1"/>
        <end position="25"/>
    </location>
</feature>
<dbReference type="GO" id="GO:0097361">
    <property type="term" value="C:cytosolic [4Fe-4S] assembly targeting complex"/>
    <property type="evidence" value="ECO:0007669"/>
    <property type="project" value="UniProtKB-UniRule"/>
</dbReference>
<dbReference type="GO" id="GO:0016226">
    <property type="term" value="P:iron-sulfur cluster assembly"/>
    <property type="evidence" value="ECO:0007669"/>
    <property type="project" value="UniProtKB-UniRule"/>
</dbReference>
<dbReference type="InterPro" id="IPR039920">
    <property type="entry name" value="MMS19"/>
</dbReference>
<feature type="domain" description="MMS19 N-terminal" evidence="3">
    <location>
        <begin position="60"/>
        <end position="322"/>
    </location>
</feature>
<comment type="function">
    <text evidence="1">Key component of the cytosolic iron-sulfur protein assembly (CIA) complex, a multiprotein complex that mediates the incorporation of iron-sulfur cluster into apoproteins specifically involved in DNA metabolism and genomic integrity. In the CIA complex, MMS19 acts as an adapter between early-acting CIA components and a subset of cellular target iron-sulfur proteins.</text>
</comment>
<sequence length="387" mass="42783">MLETRSLARSSTDRTTAIQNAAKDPASTRGVTANWVQSVNDWYPGSSTVPDIDDGEEAGSADVILRAKALGFLAATLEALPKGVLNGTQVQLLVHFFSVMFDADHKAGILAATKALRYLISMNAFKPQLADTVVGNIVKMGDDFRLQPPSTRFEVYELLHGLIQDPITRGELQHIHGSASGFVLDLLKMCQHERDPKNLLEWFAILKSLLRHYSMSHEVLQEVFKSFSSYFPISIRSSATPAAITTEQLKLAVRECFAADYRLADLSFPFLIQKLDQGDSVTVGVKLDILSTIKACVEQYSHAQKGIVPFVDKIWNSLKYEVRNGEIQATIQATLDVMSAISRKFAKLPHQDTQFEELQGFVNVVLGDCIDDFANPTYTKNAGQLAN</sequence>
<feature type="compositionally biased region" description="Polar residues" evidence="2">
    <location>
        <begin position="7"/>
        <end position="19"/>
    </location>
</feature>
<evidence type="ECO:0000256" key="2">
    <source>
        <dbReference type="SAM" id="MobiDB-lite"/>
    </source>
</evidence>
<organism evidence="4 5">
    <name type="scientific">Phaeoacremonium minimum (strain UCR-PA7)</name>
    <name type="common">Esca disease fungus</name>
    <name type="synonym">Togninia minima</name>
    <dbReference type="NCBI Taxonomy" id="1286976"/>
    <lineage>
        <taxon>Eukaryota</taxon>
        <taxon>Fungi</taxon>
        <taxon>Dikarya</taxon>
        <taxon>Ascomycota</taxon>
        <taxon>Pezizomycotina</taxon>
        <taxon>Sordariomycetes</taxon>
        <taxon>Sordariomycetidae</taxon>
        <taxon>Togniniales</taxon>
        <taxon>Togniniaceae</taxon>
        <taxon>Phaeoacremonium</taxon>
    </lineage>
</organism>
<proteinExistence type="inferred from homology"/>
<evidence type="ECO:0000256" key="1">
    <source>
        <dbReference type="RuleBase" id="RU367072"/>
    </source>
</evidence>
<dbReference type="OrthoDB" id="342900at2759"/>
<dbReference type="eggNOG" id="KOG1967">
    <property type="taxonomic scope" value="Eukaryota"/>
</dbReference>